<dbReference type="InterPro" id="IPR006076">
    <property type="entry name" value="FAD-dep_OxRdtase"/>
</dbReference>
<reference evidence="3 4" key="1">
    <citation type="submission" date="2017-09" db="EMBL/GenBank/DDBJ databases">
        <title>Arcobacter canalis sp. nov., a new species isolated from a water canal contaminated with urban sewage.</title>
        <authorList>
            <person name="Perez-Cataluna A."/>
            <person name="Salas-Masso N."/>
            <person name="Figueras M.J."/>
        </authorList>
    </citation>
    <scope>NUCLEOTIDE SEQUENCE [LARGE SCALE GENOMIC DNA]</scope>
    <source>
        <strain evidence="3 4">F98-3</strain>
    </source>
</reference>
<dbReference type="AlphaFoldDB" id="A0A2G1DL13"/>
<keyword evidence="1" id="KW-0560">Oxidoreductase</keyword>
<dbReference type="SUPFAM" id="SSF51905">
    <property type="entry name" value="FAD/NAD(P)-binding domain"/>
    <property type="match status" value="1"/>
</dbReference>
<evidence type="ECO:0000313" key="4">
    <source>
        <dbReference type="Proteomes" id="UP000221222"/>
    </source>
</evidence>
<dbReference type="PROSITE" id="PS51257">
    <property type="entry name" value="PROKAR_LIPOPROTEIN"/>
    <property type="match status" value="1"/>
</dbReference>
<proteinExistence type="predicted"/>
<dbReference type="InterPro" id="IPR036188">
    <property type="entry name" value="FAD/NAD-bd_sf"/>
</dbReference>
<dbReference type="GO" id="GO:0016491">
    <property type="term" value="F:oxidoreductase activity"/>
    <property type="evidence" value="ECO:0007669"/>
    <property type="project" value="UniProtKB-KW"/>
</dbReference>
<dbReference type="PANTHER" id="PTHR13847:SF289">
    <property type="entry name" value="GLYCINE OXIDASE"/>
    <property type="match status" value="1"/>
</dbReference>
<dbReference type="PANTHER" id="PTHR13847">
    <property type="entry name" value="SARCOSINE DEHYDROGENASE-RELATED"/>
    <property type="match status" value="1"/>
</dbReference>
<dbReference type="Gene3D" id="3.50.50.60">
    <property type="entry name" value="FAD/NAD(P)-binding domain"/>
    <property type="match status" value="1"/>
</dbReference>
<keyword evidence="4" id="KW-1185">Reference proteome</keyword>
<gene>
    <name evidence="3" type="ORF">CPU12_01990</name>
</gene>
<dbReference type="Proteomes" id="UP000221222">
    <property type="component" value="Unassembled WGS sequence"/>
</dbReference>
<sequence>MKEYDYIIVGAGIAGCSVSYFLNKNSNSVLLIDKNSDLAMGASGAAGAFLSPLLGKPNNFKQLVSNSLTFSINFYKSFEENILNNCGVCRIPKDSEDKDKFQTYKTFMDFEYEKLTDGFYFKVGSIINPKDITTILTKNSETLFNYDINNIEKLEDEKWLLNGELKAKKLILTTGINTELIDEEYFSIRPVWGQKIDIETSTLTTMNYHKQCSISTVLEKKNDKNILSIGATHHRFENIQIKDINNTHEFYTKDIIEEDSNHLLTLANDIIKLENVNILDVKIGARACSTDYLPIVGKLVDSKKTIKEYPHLVNGSFINDDKLSFHDNLYVLNGVGGRGFVLSSYLAKMLVDNIIMNEPILNEVLPNRLFKRWVKKSKLNNC</sequence>
<dbReference type="Gene3D" id="3.30.9.10">
    <property type="entry name" value="D-Amino Acid Oxidase, subunit A, domain 2"/>
    <property type="match status" value="1"/>
</dbReference>
<dbReference type="Pfam" id="PF01266">
    <property type="entry name" value="DAO"/>
    <property type="match status" value="1"/>
</dbReference>
<evidence type="ECO:0000259" key="2">
    <source>
        <dbReference type="Pfam" id="PF01266"/>
    </source>
</evidence>
<dbReference type="GO" id="GO:0005737">
    <property type="term" value="C:cytoplasm"/>
    <property type="evidence" value="ECO:0007669"/>
    <property type="project" value="TreeGrafter"/>
</dbReference>
<organism evidence="3 4">
    <name type="scientific">Malaciobacter molluscorum LMG 25693</name>
    <dbReference type="NCBI Taxonomy" id="870501"/>
    <lineage>
        <taxon>Bacteria</taxon>
        <taxon>Pseudomonadati</taxon>
        <taxon>Campylobacterota</taxon>
        <taxon>Epsilonproteobacteria</taxon>
        <taxon>Campylobacterales</taxon>
        <taxon>Arcobacteraceae</taxon>
        <taxon>Malaciobacter</taxon>
    </lineage>
</organism>
<dbReference type="EMBL" id="NXFY01000002">
    <property type="protein sequence ID" value="PHO19187.1"/>
    <property type="molecule type" value="Genomic_DNA"/>
</dbReference>
<feature type="domain" description="FAD dependent oxidoreductase" evidence="2">
    <location>
        <begin position="5"/>
        <end position="352"/>
    </location>
</feature>
<name>A0A2G1DL13_9BACT</name>
<evidence type="ECO:0000313" key="3">
    <source>
        <dbReference type="EMBL" id="PHO19187.1"/>
    </source>
</evidence>
<comment type="caution">
    <text evidence="3">The sequence shown here is derived from an EMBL/GenBank/DDBJ whole genome shotgun (WGS) entry which is preliminary data.</text>
</comment>
<evidence type="ECO:0000256" key="1">
    <source>
        <dbReference type="ARBA" id="ARBA00023002"/>
    </source>
</evidence>
<accession>A0A2G1DL13</accession>
<protein>
    <submittedName>
        <fullName evidence="3">D-amino-acid oxidase</fullName>
    </submittedName>
</protein>